<keyword evidence="1" id="KW-0812">Transmembrane</keyword>
<keyword evidence="1" id="KW-0472">Membrane</keyword>
<gene>
    <name evidence="2" type="ORF">FXF69_23630</name>
</gene>
<feature type="transmembrane region" description="Helical" evidence="1">
    <location>
        <begin position="49"/>
        <end position="71"/>
    </location>
</feature>
<accession>A0A5D0NHZ0</accession>
<dbReference type="AlphaFoldDB" id="A0A5D0NHZ0"/>
<evidence type="ECO:0000313" key="3">
    <source>
        <dbReference type="Proteomes" id="UP000323380"/>
    </source>
</evidence>
<sequence length="108" mass="11794">MAQVLPLMLLALIWESRYLEGLRAEERRSRGTDPVGGVRFWTKSRVRGYSIAVASVVILDTGLSVFVLAGVLHDSGWLRGLVLGGLVLALASLLFRITVEILNATEES</sequence>
<feature type="transmembrane region" description="Helical" evidence="1">
    <location>
        <begin position="77"/>
        <end position="95"/>
    </location>
</feature>
<protein>
    <submittedName>
        <fullName evidence="2">Uncharacterized protein</fullName>
    </submittedName>
</protein>
<proteinExistence type="predicted"/>
<reference evidence="2 3" key="1">
    <citation type="submission" date="2019-08" db="EMBL/GenBank/DDBJ databases">
        <title>Actinomadura sp. nov. CYP1-5 isolated from mountain soil.</title>
        <authorList>
            <person name="Songsumanus A."/>
            <person name="Kuncharoen N."/>
            <person name="Kudo T."/>
            <person name="Yuki M."/>
            <person name="Igarashi Y."/>
            <person name="Tanasupawat S."/>
        </authorList>
    </citation>
    <scope>NUCLEOTIDE SEQUENCE [LARGE SCALE GENOMIC DNA]</scope>
    <source>
        <strain evidence="2 3">JCM 14158</strain>
    </source>
</reference>
<evidence type="ECO:0000313" key="2">
    <source>
        <dbReference type="EMBL" id="TYB43959.1"/>
    </source>
</evidence>
<keyword evidence="1" id="KW-1133">Transmembrane helix</keyword>
<comment type="caution">
    <text evidence="2">The sequence shown here is derived from an EMBL/GenBank/DDBJ whole genome shotgun (WGS) entry which is preliminary data.</text>
</comment>
<keyword evidence="3" id="KW-1185">Reference proteome</keyword>
<name>A0A5D0NHZ0_9ACTN</name>
<dbReference type="STRING" id="1220554.GCA_001552135_06795"/>
<dbReference type="EMBL" id="VSFG01000005">
    <property type="protein sequence ID" value="TYB43959.1"/>
    <property type="molecule type" value="Genomic_DNA"/>
</dbReference>
<dbReference type="Proteomes" id="UP000323380">
    <property type="component" value="Unassembled WGS sequence"/>
</dbReference>
<evidence type="ECO:0000256" key="1">
    <source>
        <dbReference type="SAM" id="Phobius"/>
    </source>
</evidence>
<organism evidence="2 3">
    <name type="scientific">Actinomadura chibensis</name>
    <dbReference type="NCBI Taxonomy" id="392828"/>
    <lineage>
        <taxon>Bacteria</taxon>
        <taxon>Bacillati</taxon>
        <taxon>Actinomycetota</taxon>
        <taxon>Actinomycetes</taxon>
        <taxon>Streptosporangiales</taxon>
        <taxon>Thermomonosporaceae</taxon>
        <taxon>Actinomadura</taxon>
    </lineage>
</organism>